<dbReference type="Proteomes" id="UP000295169">
    <property type="component" value="Unassembled WGS sequence"/>
</dbReference>
<evidence type="ECO:0000313" key="2">
    <source>
        <dbReference type="Proteomes" id="UP000295169"/>
    </source>
</evidence>
<reference evidence="1 2" key="1">
    <citation type="submission" date="2019-03" db="EMBL/GenBank/DDBJ databases">
        <title>Genomic Encyclopedia of Type Strains, Phase IV (KMG-IV): sequencing the most valuable type-strain genomes for metagenomic binning, comparative biology and taxonomic classification.</title>
        <authorList>
            <person name="Goeker M."/>
        </authorList>
    </citation>
    <scope>NUCLEOTIDE SEQUENCE [LARGE SCALE GENOMIC DNA]</scope>
    <source>
        <strain evidence="1 2">DSM 2286</strain>
    </source>
</reference>
<dbReference type="AlphaFoldDB" id="A0A4R1PQU1"/>
<dbReference type="Pfam" id="PF14390">
    <property type="entry name" value="DUF4420"/>
    <property type="match status" value="1"/>
</dbReference>
<proteinExistence type="predicted"/>
<sequence length="335" mass="35944">MARQIDEFVAAWEALSGSDCVGGWRGIPVAPAGSCELLAARRFPGNEEALLACFPSARLAPSERLPEGKGFEVVRADPNGDGKTWIALSRKESGSPELFAEMVGDVAGAMDAEVQNGEERALKTMLRRVRMWQQFMSRGTQPLGPEAELGLAGELTFMSFLFQAGVSTETVLEGWLGPDDAPQDFVLGNGAIEVKATLSTSGFPVKIGSLEQLDDATASPLFLAAVRFSRGAEGSTLPEIISGIEHQLVDAPAAVAFIRERLLTAGYVESHAPAYTRTFELKEVRVYRITGGFPRLTTGSVPNGVSRAIYEIDLDRAKDFLSDLPAALRALGILQ</sequence>
<evidence type="ECO:0000313" key="1">
    <source>
        <dbReference type="EMBL" id="TCL32890.1"/>
    </source>
</evidence>
<dbReference type="RefSeq" id="WP_131301715.1">
    <property type="nucleotide sequence ID" value="NZ_JBHLST010000009.1"/>
</dbReference>
<gene>
    <name evidence="1" type="ORF">EV691_106150</name>
</gene>
<dbReference type="EMBL" id="SMMU01000006">
    <property type="protein sequence ID" value="TCL32890.1"/>
    <property type="molecule type" value="Genomic_DNA"/>
</dbReference>
<protein>
    <submittedName>
        <fullName evidence="1">Putative PD-(D/E)XK family protein DUF4420</fullName>
    </submittedName>
</protein>
<name>A0A4R1PQU1_9GAMM</name>
<accession>A0A4R1PQU1</accession>
<comment type="caution">
    <text evidence="1">The sequence shown here is derived from an EMBL/GenBank/DDBJ whole genome shotgun (WGS) entry which is preliminary data.</text>
</comment>
<dbReference type="InterPro" id="IPR025534">
    <property type="entry name" value="DUF4420"/>
</dbReference>
<organism evidence="1 2">
    <name type="scientific">Azotobacter chroococcum</name>
    <dbReference type="NCBI Taxonomy" id="353"/>
    <lineage>
        <taxon>Bacteria</taxon>
        <taxon>Pseudomonadati</taxon>
        <taxon>Pseudomonadota</taxon>
        <taxon>Gammaproteobacteria</taxon>
        <taxon>Pseudomonadales</taxon>
        <taxon>Pseudomonadaceae</taxon>
        <taxon>Azotobacter</taxon>
    </lineage>
</organism>